<dbReference type="EMBL" id="CAADGD010000098">
    <property type="protein sequence ID" value="VFK72147.1"/>
    <property type="molecule type" value="Genomic_DNA"/>
</dbReference>
<dbReference type="AlphaFoldDB" id="A0A451AKV6"/>
<protein>
    <submittedName>
        <fullName evidence="1">Uncharacterized protein</fullName>
    </submittedName>
</protein>
<sequence>MINPKITEASPFYFDDEEREIIEEIERALDGGTLISHLTPARRIELEVSARHTIDLMERENNRTWQRKVA</sequence>
<accession>A0A451AKV6</accession>
<dbReference type="EMBL" id="CAADFZ010000102">
    <property type="protein sequence ID" value="VFK66656.1"/>
    <property type="molecule type" value="Genomic_DNA"/>
</dbReference>
<proteinExistence type="predicted"/>
<name>A0A451AKV6_9GAMM</name>
<evidence type="ECO:0000313" key="1">
    <source>
        <dbReference type="EMBL" id="VFK66656.1"/>
    </source>
</evidence>
<gene>
    <name evidence="1" type="ORF">BECKUNK1418G_GA0071005_110210</name>
    <name evidence="2" type="ORF">BECKUNK1418H_GA0071006_109810</name>
</gene>
<evidence type="ECO:0000313" key="2">
    <source>
        <dbReference type="EMBL" id="VFK72147.1"/>
    </source>
</evidence>
<reference evidence="1" key="1">
    <citation type="submission" date="2019-02" db="EMBL/GenBank/DDBJ databases">
        <authorList>
            <person name="Gruber-Vodicka R. H."/>
            <person name="Seah K. B. B."/>
        </authorList>
    </citation>
    <scope>NUCLEOTIDE SEQUENCE</scope>
    <source>
        <strain evidence="2">BECK_BY19</strain>
        <strain evidence="1">BECK_BY8</strain>
    </source>
</reference>
<organism evidence="1">
    <name type="scientific">Candidatus Kentrum sp. UNK</name>
    <dbReference type="NCBI Taxonomy" id="2126344"/>
    <lineage>
        <taxon>Bacteria</taxon>
        <taxon>Pseudomonadati</taxon>
        <taxon>Pseudomonadota</taxon>
        <taxon>Gammaproteobacteria</taxon>
        <taxon>Candidatus Kentrum</taxon>
    </lineage>
</organism>